<gene>
    <name evidence="1" type="ORF">V1525DRAFT_174401</name>
</gene>
<keyword evidence="2" id="KW-1185">Reference proteome</keyword>
<evidence type="ECO:0000313" key="2">
    <source>
        <dbReference type="Proteomes" id="UP001433508"/>
    </source>
</evidence>
<comment type="caution">
    <text evidence="1">The sequence shown here is derived from an EMBL/GenBank/DDBJ whole genome shotgun (WGS) entry which is preliminary data.</text>
</comment>
<evidence type="ECO:0000313" key="1">
    <source>
        <dbReference type="EMBL" id="KAK9237178.1"/>
    </source>
</evidence>
<dbReference type="Proteomes" id="UP001433508">
    <property type="component" value="Unassembled WGS sequence"/>
</dbReference>
<reference evidence="2" key="1">
    <citation type="journal article" date="2024" name="Front. Bioeng. Biotechnol.">
        <title>Genome-scale model development and genomic sequencing of the oleaginous clade Lipomyces.</title>
        <authorList>
            <person name="Czajka J.J."/>
            <person name="Han Y."/>
            <person name="Kim J."/>
            <person name="Mondo S.J."/>
            <person name="Hofstad B.A."/>
            <person name="Robles A."/>
            <person name="Haridas S."/>
            <person name="Riley R."/>
            <person name="LaButti K."/>
            <person name="Pangilinan J."/>
            <person name="Andreopoulos W."/>
            <person name="Lipzen A."/>
            <person name="Yan J."/>
            <person name="Wang M."/>
            <person name="Ng V."/>
            <person name="Grigoriev I.V."/>
            <person name="Spatafora J.W."/>
            <person name="Magnuson J.K."/>
            <person name="Baker S.E."/>
            <person name="Pomraning K.R."/>
        </authorList>
    </citation>
    <scope>NUCLEOTIDE SEQUENCE [LARGE SCALE GENOMIC DNA]</scope>
    <source>
        <strain evidence="2">CBS 7786</strain>
    </source>
</reference>
<name>A0ACC3SZW9_LIPKO</name>
<protein>
    <submittedName>
        <fullName evidence="1">Uncharacterized protein</fullName>
    </submittedName>
</protein>
<organism evidence="1 2">
    <name type="scientific">Lipomyces kononenkoae</name>
    <name type="common">Yeast</name>
    <dbReference type="NCBI Taxonomy" id="34357"/>
    <lineage>
        <taxon>Eukaryota</taxon>
        <taxon>Fungi</taxon>
        <taxon>Dikarya</taxon>
        <taxon>Ascomycota</taxon>
        <taxon>Saccharomycotina</taxon>
        <taxon>Lipomycetes</taxon>
        <taxon>Lipomycetales</taxon>
        <taxon>Lipomycetaceae</taxon>
        <taxon>Lipomyces</taxon>
    </lineage>
</organism>
<proteinExistence type="predicted"/>
<sequence length="402" mass="44805">MAQRRVVRRATLLTRLKSYPLDTYLHLHEQLETIDWDKLSDSVSLPTGFILDGLLLFCRLAISTVAVRQDERSEIFWDSSKLRNSPIAGDVLQGRGGKRGFRGWLTGVLSVISIAILLLSFINAYYIFSRRRTYTFLGRAPQDTKLAGNSSATKSQLNLDYNTSTPSSSPWKKIADKFSHAESSPAADSDKDVWELHMWNPQLFNLYLFTAFSPLHTMILFNTTYSTLIRNMVVCLLISGQIYLLTTSFLQQIMDKSLVFGEMFEEYEKKVVRPKMSVVRRDVAVGTDGSVEYCSPALGRQFVTRDIRPRHSSVSFGAVSSPQSSSSSPYTRSPMNSLPPQSMGHWDRSSNGTHGRSPVKNHTGHSGDVSKTSTAMDIAGATTAYAPSPLSYASSAPSRRMK</sequence>
<accession>A0ACC3SZW9</accession>
<dbReference type="EMBL" id="MU971373">
    <property type="protein sequence ID" value="KAK9237178.1"/>
    <property type="molecule type" value="Genomic_DNA"/>
</dbReference>